<evidence type="ECO:0000256" key="1">
    <source>
        <dbReference type="SAM" id="MobiDB-lite"/>
    </source>
</evidence>
<feature type="region of interest" description="Disordered" evidence="1">
    <location>
        <begin position="639"/>
        <end position="711"/>
    </location>
</feature>
<dbReference type="AlphaFoldDB" id="A0AAD7EE04"/>
<sequence length="853" mass="93658">MSSRSTSSRRSSRARHGTARLPSAAGYLDAPLVYSSLSFDLWAIPALSGRYPRYRGDTRAIGAIRNLARGWLPAAFLDGLGTVLRRFSKEMEQLHATLDPASWDSRPNYASEARLSALGRMEEWSDAVDYGVAFQRGLREQEVCTLWLVPAEPWIAFAKERISKGPLGTAALREAARGAVAANNQYIGVWINGTSEDVYYAYLGARVPCFVIHEFLMPNYTPTAVSPHPPTYDNFLEGTDVDLIVRRNAYEVAAQEEPWERESQFLGTDEAPNAEHNKYLAPEIQRKRVDPKRVEWVVPPPVAHARKASGRYELAEYNDETVWIYRGQKAKVSSASTWYDRDHGRRLHFGRYRTEEGVLDEEVFGAPVPRFPFIVIEGEVAKPQRASRWMYRSRSPARGDQGRRATTPPPTRLPWAPGCGPSPKGKSGEKGKGKGKRMSDSSGPDSDDGMDVDNAEPAPIVTNVVVVDGVDSTLGAIGFEALARDALYRNGARPLAIIHARRRMWLRMEDAAAGQHALGGLRSLGPELRLSYQPNDNFNEETAYTTDIWLNSSEGVRFDKTVSPEIRMASAPEGAAAIRVQAPNPSSAKEEPEVPAVPGLEDALADLSVDPEVLETFLATMAVPGHLLLRVSASPSPPPEVLMPRPHMMHLTGPSPPSPPLKPSPPPSPSVAPAATASSEGPKLLWSPPSAPRARRRKLVDRLTGPSGLRMVPRPLLADRLTEPPVPLAQRLMNPPLATLIGNPPLRDRLGEPSTSSKRGWDEPDVRTTEEDEPPPKKKKTRGLHLGKDEQKKRKSKAKRAAEKAGQTQEGDAGTVTAGSSQVVASGSNVRLEDLEEGEIDDSFWEDHYEQDG</sequence>
<comment type="caution">
    <text evidence="2">The sequence shown here is derived from an EMBL/GenBank/DDBJ whole genome shotgun (WGS) entry which is preliminary data.</text>
</comment>
<keyword evidence="3" id="KW-1185">Reference proteome</keyword>
<dbReference type="Proteomes" id="UP001218218">
    <property type="component" value="Unassembled WGS sequence"/>
</dbReference>
<dbReference type="PANTHER" id="PTHR48125:SF10">
    <property type="entry name" value="OS12G0136300 PROTEIN"/>
    <property type="match status" value="1"/>
</dbReference>
<accession>A0AAD7EE04</accession>
<feature type="compositionally biased region" description="Acidic residues" evidence="1">
    <location>
        <begin position="445"/>
        <end position="454"/>
    </location>
</feature>
<gene>
    <name evidence="2" type="ORF">DFH08DRAFT_821545</name>
</gene>
<feature type="compositionally biased region" description="Polar residues" evidence="1">
    <location>
        <begin position="817"/>
        <end position="829"/>
    </location>
</feature>
<reference evidence="2" key="1">
    <citation type="submission" date="2023-03" db="EMBL/GenBank/DDBJ databases">
        <title>Massive genome expansion in bonnet fungi (Mycena s.s.) driven by repeated elements and novel gene families across ecological guilds.</title>
        <authorList>
            <consortium name="Lawrence Berkeley National Laboratory"/>
            <person name="Harder C.B."/>
            <person name="Miyauchi S."/>
            <person name="Viragh M."/>
            <person name="Kuo A."/>
            <person name="Thoen E."/>
            <person name="Andreopoulos B."/>
            <person name="Lu D."/>
            <person name="Skrede I."/>
            <person name="Drula E."/>
            <person name="Henrissat B."/>
            <person name="Morin E."/>
            <person name="Kohler A."/>
            <person name="Barry K."/>
            <person name="LaButti K."/>
            <person name="Morin E."/>
            <person name="Salamov A."/>
            <person name="Lipzen A."/>
            <person name="Mereny Z."/>
            <person name="Hegedus B."/>
            <person name="Baldrian P."/>
            <person name="Stursova M."/>
            <person name="Weitz H."/>
            <person name="Taylor A."/>
            <person name="Grigoriev I.V."/>
            <person name="Nagy L.G."/>
            <person name="Martin F."/>
            <person name="Kauserud H."/>
        </authorList>
    </citation>
    <scope>NUCLEOTIDE SEQUENCE</scope>
    <source>
        <strain evidence="2">CBHHK002</strain>
    </source>
</reference>
<dbReference type="PANTHER" id="PTHR48125">
    <property type="entry name" value="LP07818P1"/>
    <property type="match status" value="1"/>
</dbReference>
<name>A0AAD7EE04_9AGAR</name>
<feature type="compositionally biased region" description="Basic and acidic residues" evidence="1">
    <location>
        <begin position="759"/>
        <end position="769"/>
    </location>
</feature>
<dbReference type="EMBL" id="JARIHO010000068">
    <property type="protein sequence ID" value="KAJ7314182.1"/>
    <property type="molecule type" value="Genomic_DNA"/>
</dbReference>
<feature type="region of interest" description="Disordered" evidence="1">
    <location>
        <begin position="736"/>
        <end position="853"/>
    </location>
</feature>
<proteinExistence type="predicted"/>
<feature type="region of interest" description="Disordered" evidence="1">
    <location>
        <begin position="385"/>
        <end position="456"/>
    </location>
</feature>
<feature type="compositionally biased region" description="Pro residues" evidence="1">
    <location>
        <begin position="654"/>
        <end position="670"/>
    </location>
</feature>
<evidence type="ECO:0000313" key="3">
    <source>
        <dbReference type="Proteomes" id="UP001218218"/>
    </source>
</evidence>
<protein>
    <submittedName>
        <fullName evidence="2">Uncharacterized protein</fullName>
    </submittedName>
</protein>
<evidence type="ECO:0000313" key="2">
    <source>
        <dbReference type="EMBL" id="KAJ7314182.1"/>
    </source>
</evidence>
<feature type="compositionally biased region" description="Acidic residues" evidence="1">
    <location>
        <begin position="834"/>
        <end position="844"/>
    </location>
</feature>
<organism evidence="2 3">
    <name type="scientific">Mycena albidolilacea</name>
    <dbReference type="NCBI Taxonomy" id="1033008"/>
    <lineage>
        <taxon>Eukaryota</taxon>
        <taxon>Fungi</taxon>
        <taxon>Dikarya</taxon>
        <taxon>Basidiomycota</taxon>
        <taxon>Agaricomycotina</taxon>
        <taxon>Agaricomycetes</taxon>
        <taxon>Agaricomycetidae</taxon>
        <taxon>Agaricales</taxon>
        <taxon>Marasmiineae</taxon>
        <taxon>Mycenaceae</taxon>
        <taxon>Mycena</taxon>
    </lineage>
</organism>